<reference evidence="1 2" key="1">
    <citation type="journal article" date="2020" name="Int. J. Syst. Evol. Microbiol.">
        <title>Reclassification of Streptomyces castelarensis and Streptomyces sporoclivatus as later heterotypic synonyms of Streptomyces antimycoticus.</title>
        <authorList>
            <person name="Komaki H."/>
            <person name="Tamura T."/>
        </authorList>
    </citation>
    <scope>NUCLEOTIDE SEQUENCE [LARGE SCALE GENOMIC DNA]</scope>
    <source>
        <strain evidence="1 2">NBRC 100767</strain>
    </source>
</reference>
<sequence>MRPIIGSPDGVADGDARAAFVLCIGFAAGRWVAGMTAPVRVHSGGRMGSAMGERVESLPLWNGETIRVPVNYRSVTSGA</sequence>
<protein>
    <submittedName>
        <fullName evidence="1">Uncharacterized protein</fullName>
    </submittedName>
</protein>
<evidence type="ECO:0000313" key="2">
    <source>
        <dbReference type="Proteomes" id="UP000463951"/>
    </source>
</evidence>
<dbReference type="EMBL" id="AP019620">
    <property type="protein sequence ID" value="BBJ40859.1"/>
    <property type="molecule type" value="Genomic_DNA"/>
</dbReference>
<gene>
    <name evidence="1" type="ORF">SSPO_035770</name>
</gene>
<dbReference type="Proteomes" id="UP000463951">
    <property type="component" value="Chromosome"/>
</dbReference>
<accession>A0A499UVP1</accession>
<dbReference type="AlphaFoldDB" id="A0A499UVP1"/>
<evidence type="ECO:0000313" key="1">
    <source>
        <dbReference type="EMBL" id="BBJ40859.1"/>
    </source>
</evidence>
<name>A0A499UVP1_9ACTN</name>
<proteinExistence type="predicted"/>
<organism evidence="1 2">
    <name type="scientific">Streptomyces antimycoticus</name>
    <dbReference type="NCBI Taxonomy" id="68175"/>
    <lineage>
        <taxon>Bacteria</taxon>
        <taxon>Bacillati</taxon>
        <taxon>Actinomycetota</taxon>
        <taxon>Actinomycetes</taxon>
        <taxon>Kitasatosporales</taxon>
        <taxon>Streptomycetaceae</taxon>
        <taxon>Streptomyces</taxon>
        <taxon>Streptomyces violaceusniger group</taxon>
    </lineage>
</organism>